<accession>A0ACC1BFV3</accession>
<comment type="caution">
    <text evidence="1">The sequence shown here is derived from an EMBL/GenBank/DDBJ whole genome shotgun (WGS) entry which is preliminary data.</text>
</comment>
<evidence type="ECO:0000313" key="1">
    <source>
        <dbReference type="EMBL" id="KAJ0097682.1"/>
    </source>
</evidence>
<dbReference type="Proteomes" id="UP001164250">
    <property type="component" value="Chromosome 5"/>
</dbReference>
<gene>
    <name evidence="1" type="ORF">Patl1_28608</name>
</gene>
<protein>
    <submittedName>
        <fullName evidence="1">Uncharacterized protein</fullName>
    </submittedName>
</protein>
<dbReference type="EMBL" id="CM047901">
    <property type="protein sequence ID" value="KAJ0097682.1"/>
    <property type="molecule type" value="Genomic_DNA"/>
</dbReference>
<organism evidence="1 2">
    <name type="scientific">Pistacia atlantica</name>
    <dbReference type="NCBI Taxonomy" id="434234"/>
    <lineage>
        <taxon>Eukaryota</taxon>
        <taxon>Viridiplantae</taxon>
        <taxon>Streptophyta</taxon>
        <taxon>Embryophyta</taxon>
        <taxon>Tracheophyta</taxon>
        <taxon>Spermatophyta</taxon>
        <taxon>Magnoliopsida</taxon>
        <taxon>eudicotyledons</taxon>
        <taxon>Gunneridae</taxon>
        <taxon>Pentapetalae</taxon>
        <taxon>rosids</taxon>
        <taxon>malvids</taxon>
        <taxon>Sapindales</taxon>
        <taxon>Anacardiaceae</taxon>
        <taxon>Pistacia</taxon>
    </lineage>
</organism>
<reference evidence="2" key="1">
    <citation type="journal article" date="2023" name="G3 (Bethesda)">
        <title>Genome assembly and association tests identify interacting loci associated with vigor, precocity, and sex in interspecific pistachio rootstocks.</title>
        <authorList>
            <person name="Palmer W."/>
            <person name="Jacygrad E."/>
            <person name="Sagayaradj S."/>
            <person name="Cavanaugh K."/>
            <person name="Han R."/>
            <person name="Bertier L."/>
            <person name="Beede B."/>
            <person name="Kafkas S."/>
            <person name="Golino D."/>
            <person name="Preece J."/>
            <person name="Michelmore R."/>
        </authorList>
    </citation>
    <scope>NUCLEOTIDE SEQUENCE [LARGE SCALE GENOMIC DNA]</scope>
</reference>
<sequence>MASLHPVIPIDPLVSPFLLGQRETVAVSMDLCSLEDYCIEWLDKKLPSSVIYISLGSIIVMTHNQIDSIATTLRKSDRPFVWVIKPPEKGSSKKSGYGLLHDSGWISTLKTIVAGMPVIAYLEWTNQSIDAKLLVDVLKIGVRMRNGKDEALGAEEVERCIMEMTDETTATHMKKRAIALKEAAKKAVEDGGSSYQNINNFINEIKGKSL</sequence>
<name>A0ACC1BFV3_9ROSI</name>
<proteinExistence type="predicted"/>
<keyword evidence="2" id="KW-1185">Reference proteome</keyword>
<evidence type="ECO:0000313" key="2">
    <source>
        <dbReference type="Proteomes" id="UP001164250"/>
    </source>
</evidence>